<evidence type="ECO:0000256" key="1">
    <source>
        <dbReference type="SAM" id="MobiDB-lite"/>
    </source>
</evidence>
<feature type="compositionally biased region" description="Basic and acidic residues" evidence="1">
    <location>
        <begin position="349"/>
        <end position="365"/>
    </location>
</feature>
<feature type="transmembrane region" description="Helical" evidence="2">
    <location>
        <begin position="268"/>
        <end position="288"/>
    </location>
</feature>
<sequence>MRNHKWHLNWLRVVETKILGFSCNHHQQPVAEYMLLLRYLNKFENIVEPPMTSSQTRGSTIKCHHPLSKLKIINLRVKGVFRKLIQATLEKKCAQPAVDIQKFQQSFWCYSNHSPRLIQPSFDAQSLGRLHSDCATTSTHANRWSLDGSLAGACCMSTAGKCLYLFYLSYLLYFSNLFFIIIIVCHYLPRPMLECERAFDMFFSLLMRHQRPPYMQIFHMLIVPLNYVPAKSGHSYFLTKIASPSPQKNMSLFLWYPVHMQDINPLGYWYNVSWHILLLLVIMFFFFFQGNRIGVKTWLLIKQIGMSTQQEKETSHELMIGGENVGLRSCGLLDDQQTSNIQNKKNLKRERERERDREREREKGR</sequence>
<keyword evidence="2" id="KW-1133">Transmembrane helix</keyword>
<feature type="transmembrane region" description="Helical" evidence="2">
    <location>
        <begin position="164"/>
        <end position="188"/>
    </location>
</feature>
<dbReference type="AlphaFoldDB" id="A0A0L6V4W0"/>
<accession>A0A0L6V4W0</accession>
<evidence type="ECO:0000256" key="2">
    <source>
        <dbReference type="SAM" id="Phobius"/>
    </source>
</evidence>
<gene>
    <name evidence="3" type="ORF">VP01_2747g3</name>
</gene>
<protein>
    <submittedName>
        <fullName evidence="3">Uncharacterized protein</fullName>
    </submittedName>
</protein>
<dbReference type="VEuPathDB" id="FungiDB:VP01_2747g3"/>
<evidence type="ECO:0000313" key="3">
    <source>
        <dbReference type="EMBL" id="KNZ55175.1"/>
    </source>
</evidence>
<proteinExistence type="predicted"/>
<dbReference type="EMBL" id="LAVV01007665">
    <property type="protein sequence ID" value="KNZ55175.1"/>
    <property type="molecule type" value="Genomic_DNA"/>
</dbReference>
<keyword evidence="4" id="KW-1185">Reference proteome</keyword>
<name>A0A0L6V4W0_9BASI</name>
<comment type="caution">
    <text evidence="3">The sequence shown here is derived from an EMBL/GenBank/DDBJ whole genome shotgun (WGS) entry which is preliminary data.</text>
</comment>
<evidence type="ECO:0000313" key="4">
    <source>
        <dbReference type="Proteomes" id="UP000037035"/>
    </source>
</evidence>
<keyword evidence="2" id="KW-0812">Transmembrane</keyword>
<keyword evidence="2" id="KW-0472">Membrane</keyword>
<reference evidence="3 4" key="1">
    <citation type="submission" date="2015-08" db="EMBL/GenBank/DDBJ databases">
        <title>Next Generation Sequencing and Analysis of the Genome of Puccinia sorghi L Schw, the Causal Agent of Maize Common Rust.</title>
        <authorList>
            <person name="Rochi L."/>
            <person name="Burguener G."/>
            <person name="Darino M."/>
            <person name="Turjanski A."/>
            <person name="Kreff E."/>
            <person name="Dieguez M.J."/>
            <person name="Sacco F."/>
        </authorList>
    </citation>
    <scope>NUCLEOTIDE SEQUENCE [LARGE SCALE GENOMIC DNA]</scope>
    <source>
        <strain evidence="3 4">RO10H11247</strain>
    </source>
</reference>
<feature type="region of interest" description="Disordered" evidence="1">
    <location>
        <begin position="338"/>
        <end position="365"/>
    </location>
</feature>
<dbReference type="Proteomes" id="UP000037035">
    <property type="component" value="Unassembled WGS sequence"/>
</dbReference>
<organism evidence="3 4">
    <name type="scientific">Puccinia sorghi</name>
    <dbReference type="NCBI Taxonomy" id="27349"/>
    <lineage>
        <taxon>Eukaryota</taxon>
        <taxon>Fungi</taxon>
        <taxon>Dikarya</taxon>
        <taxon>Basidiomycota</taxon>
        <taxon>Pucciniomycotina</taxon>
        <taxon>Pucciniomycetes</taxon>
        <taxon>Pucciniales</taxon>
        <taxon>Pucciniaceae</taxon>
        <taxon>Puccinia</taxon>
    </lineage>
</organism>